<reference evidence="1 2" key="1">
    <citation type="submission" date="2018-08" db="EMBL/GenBank/DDBJ databases">
        <title>Chitinophagaceae sp. K23C18032701, a novel bacterium isolated from forest soil.</title>
        <authorList>
            <person name="Wang C."/>
        </authorList>
    </citation>
    <scope>NUCLEOTIDE SEQUENCE [LARGE SCALE GENOMIC DNA]</scope>
    <source>
        <strain evidence="1 2">K23C18032701</strain>
    </source>
</reference>
<evidence type="ECO:0000313" key="2">
    <source>
        <dbReference type="Proteomes" id="UP000261284"/>
    </source>
</evidence>
<dbReference type="OrthoDB" id="679082at2"/>
<name>A0A3E1NI42_9BACT</name>
<protein>
    <submittedName>
        <fullName evidence="1">Uncharacterized protein</fullName>
    </submittedName>
</protein>
<gene>
    <name evidence="1" type="ORF">DXN05_12745</name>
</gene>
<dbReference type="Proteomes" id="UP000261284">
    <property type="component" value="Unassembled WGS sequence"/>
</dbReference>
<comment type="caution">
    <text evidence="1">The sequence shown here is derived from an EMBL/GenBank/DDBJ whole genome shotgun (WGS) entry which is preliminary data.</text>
</comment>
<dbReference type="AlphaFoldDB" id="A0A3E1NI42"/>
<dbReference type="RefSeq" id="WP_116847659.1">
    <property type="nucleotide sequence ID" value="NZ_QTJU01000004.1"/>
</dbReference>
<proteinExistence type="predicted"/>
<keyword evidence="2" id="KW-1185">Reference proteome</keyword>
<sequence length="86" mass="9919">MVKMNTIEVMRQTGTAAVKRLRKQKFAKGLPFMINSSDLAKNESYLEYPDGRIILVKMSGSLRQFTVVKEMPEHISTSIRSRYHLD</sequence>
<dbReference type="EMBL" id="QTJU01000004">
    <property type="protein sequence ID" value="RFM27582.1"/>
    <property type="molecule type" value="Genomic_DNA"/>
</dbReference>
<organism evidence="1 2">
    <name type="scientific">Deminuibacter soli</name>
    <dbReference type="NCBI Taxonomy" id="2291815"/>
    <lineage>
        <taxon>Bacteria</taxon>
        <taxon>Pseudomonadati</taxon>
        <taxon>Bacteroidota</taxon>
        <taxon>Chitinophagia</taxon>
        <taxon>Chitinophagales</taxon>
        <taxon>Chitinophagaceae</taxon>
        <taxon>Deminuibacter</taxon>
    </lineage>
</organism>
<accession>A0A3E1NI42</accession>
<evidence type="ECO:0000313" key="1">
    <source>
        <dbReference type="EMBL" id="RFM27582.1"/>
    </source>
</evidence>